<dbReference type="AlphaFoldDB" id="A0A2T2N6T2"/>
<dbReference type="EMBL" id="KZ678145">
    <property type="protein sequence ID" value="PSN61162.1"/>
    <property type="molecule type" value="Genomic_DNA"/>
</dbReference>
<evidence type="ECO:0000256" key="1">
    <source>
        <dbReference type="SAM" id="MobiDB-lite"/>
    </source>
</evidence>
<evidence type="ECO:0000313" key="3">
    <source>
        <dbReference type="Proteomes" id="UP000240883"/>
    </source>
</evidence>
<proteinExistence type="predicted"/>
<feature type="compositionally biased region" description="Low complexity" evidence="1">
    <location>
        <begin position="36"/>
        <end position="51"/>
    </location>
</feature>
<name>A0A2T2N6T2_CORCC</name>
<gene>
    <name evidence="2" type="ORF">BS50DRAFT_578570</name>
</gene>
<keyword evidence="3" id="KW-1185">Reference proteome</keyword>
<reference evidence="2 3" key="1">
    <citation type="journal article" date="2018" name="Front. Microbiol.">
        <title>Genome-Wide Analysis of Corynespora cassiicola Leaf Fall Disease Putative Effectors.</title>
        <authorList>
            <person name="Lopez D."/>
            <person name="Ribeiro S."/>
            <person name="Label P."/>
            <person name="Fumanal B."/>
            <person name="Venisse J.S."/>
            <person name="Kohler A."/>
            <person name="de Oliveira R.R."/>
            <person name="Labutti K."/>
            <person name="Lipzen A."/>
            <person name="Lail K."/>
            <person name="Bauer D."/>
            <person name="Ohm R.A."/>
            <person name="Barry K.W."/>
            <person name="Spatafora J."/>
            <person name="Grigoriev I.V."/>
            <person name="Martin F.M."/>
            <person name="Pujade-Renaud V."/>
        </authorList>
    </citation>
    <scope>NUCLEOTIDE SEQUENCE [LARGE SCALE GENOMIC DNA]</scope>
    <source>
        <strain evidence="2 3">Philippines</strain>
    </source>
</reference>
<sequence length="139" mass="15570">MLPRIKYRNPTIPIQISRHKDAAGPSLLHIYTSSLANPTTPAASSTTTAPPTGVPETATPTHIINIKDKHESEILDLLVEKLRPRVVEPSQEELDEIQAIKDFKVGAEKDRVLVREKLERERREAELLRLARGEVPQAN</sequence>
<dbReference type="OrthoDB" id="1696305at2759"/>
<evidence type="ECO:0000313" key="2">
    <source>
        <dbReference type="EMBL" id="PSN61162.1"/>
    </source>
</evidence>
<dbReference type="STRING" id="1448308.A0A2T2N6T2"/>
<feature type="region of interest" description="Disordered" evidence="1">
    <location>
        <begin position="36"/>
        <end position="59"/>
    </location>
</feature>
<dbReference type="Proteomes" id="UP000240883">
    <property type="component" value="Unassembled WGS sequence"/>
</dbReference>
<protein>
    <submittedName>
        <fullName evidence="2">Uncharacterized protein</fullName>
    </submittedName>
</protein>
<organism evidence="2 3">
    <name type="scientific">Corynespora cassiicola Philippines</name>
    <dbReference type="NCBI Taxonomy" id="1448308"/>
    <lineage>
        <taxon>Eukaryota</taxon>
        <taxon>Fungi</taxon>
        <taxon>Dikarya</taxon>
        <taxon>Ascomycota</taxon>
        <taxon>Pezizomycotina</taxon>
        <taxon>Dothideomycetes</taxon>
        <taxon>Pleosporomycetidae</taxon>
        <taxon>Pleosporales</taxon>
        <taxon>Corynesporascaceae</taxon>
        <taxon>Corynespora</taxon>
    </lineage>
</organism>
<accession>A0A2T2N6T2</accession>